<dbReference type="HAMAP" id="MF_00171">
    <property type="entry name" value="TruA"/>
    <property type="match status" value="1"/>
</dbReference>
<feature type="region of interest" description="Disordered" evidence="5">
    <location>
        <begin position="401"/>
        <end position="433"/>
    </location>
</feature>
<evidence type="ECO:0000256" key="5">
    <source>
        <dbReference type="SAM" id="MobiDB-lite"/>
    </source>
</evidence>
<evidence type="ECO:0000259" key="6">
    <source>
        <dbReference type="Pfam" id="PF01416"/>
    </source>
</evidence>
<sequence>MSTEPSHVDYQSWDKKDLIAKIMKLEGAKKNLTPAKTKNVKPQKDFDYLTRKVVLKFSYLGYNYSGLAYQADSDVKTVEETIFKVLKQKKFIKDYDPKTLAKLNFSRCGRTDKGVSAMNQVISLDLRSCFKTQEEIDNRENDTKEINYIKALNGSLPNDIWLHSVSLNCDRDFDARFSCAYRHYRYYFKLEKHMDLNKMREGCKNFLGVDNDFRNFCKIDGSKQITSFKRTILHCDIILVNEQEQVYCLDLKGSAFLWHQVRCMMAVLLEIAEGHEKPSIVTELMDVENKYSSKPDYTYASDTPLVLYDCAFKNEADIIWMKANDFEACKETMNYKKTTNDSVYSIYYQELIRLEMSKNLVKFNSSPCIKFDDESRKVAFDMDSFDSNYINLGDGKHKRLSKVTPFGKRNRQTPAEEVNQRWRDKKKAKKESS</sequence>
<dbReference type="InterPro" id="IPR020097">
    <property type="entry name" value="PsdUridine_synth_TruA_a/b_dom"/>
</dbReference>
<dbReference type="Proteomes" id="UP000095605">
    <property type="component" value="Unassembled WGS sequence"/>
</dbReference>
<proteinExistence type="inferred from homology"/>
<dbReference type="GO" id="GO:0005634">
    <property type="term" value="C:nucleus"/>
    <property type="evidence" value="ECO:0007669"/>
    <property type="project" value="TreeGrafter"/>
</dbReference>
<evidence type="ECO:0000313" key="8">
    <source>
        <dbReference type="Proteomes" id="UP000095605"/>
    </source>
</evidence>
<comment type="catalytic activity">
    <reaction evidence="4">
        <text>uridine(38/39/40) in tRNA = pseudouridine(38/39/40) in tRNA</text>
        <dbReference type="Rhea" id="RHEA:22376"/>
        <dbReference type="Rhea" id="RHEA-COMP:10085"/>
        <dbReference type="Rhea" id="RHEA-COMP:10087"/>
        <dbReference type="ChEBI" id="CHEBI:65314"/>
        <dbReference type="ChEBI" id="CHEBI:65315"/>
        <dbReference type="EC" id="5.4.99.12"/>
    </reaction>
</comment>
<dbReference type="InterPro" id="IPR020103">
    <property type="entry name" value="PsdUridine_synth_cat_dom_sf"/>
</dbReference>
<dbReference type="Gene3D" id="3.30.70.660">
    <property type="entry name" value="Pseudouridine synthase I, catalytic domain, C-terminal subdomain"/>
    <property type="match status" value="1"/>
</dbReference>
<dbReference type="GO" id="GO:0031119">
    <property type="term" value="P:tRNA pseudouridine synthesis"/>
    <property type="evidence" value="ECO:0007669"/>
    <property type="project" value="TreeGrafter"/>
</dbReference>
<keyword evidence="3 4" id="KW-0413">Isomerase</keyword>
<protein>
    <recommendedName>
        <fullName evidence="4">tRNA pseudouridine synthase</fullName>
        <ecNumber evidence="4">5.4.99.12</ecNumber>
    </recommendedName>
</protein>
<dbReference type="Gene3D" id="3.30.70.580">
    <property type="entry name" value="Pseudouridine synthase I, catalytic domain, N-terminal subdomain"/>
    <property type="match status" value="1"/>
</dbReference>
<dbReference type="OrthoDB" id="25767at2759"/>
<name>A0A1E5R5M5_9ASCO</name>
<gene>
    <name evidence="7" type="ORF">AWRI3578_g3308</name>
</gene>
<evidence type="ECO:0000256" key="4">
    <source>
        <dbReference type="RuleBase" id="RU003792"/>
    </source>
</evidence>
<comment type="similarity">
    <text evidence="1 4">Belongs to the tRNA pseudouridine synthase TruA family.</text>
</comment>
<reference evidence="8" key="1">
    <citation type="journal article" date="2016" name="Genome Announc.">
        <title>Genome sequences of three species of Hanseniaspora isolated from spontaneous wine fermentations.</title>
        <authorList>
            <person name="Sternes P.R."/>
            <person name="Lee D."/>
            <person name="Kutyna D.R."/>
            <person name="Borneman A.R."/>
        </authorList>
    </citation>
    <scope>NUCLEOTIDE SEQUENCE [LARGE SCALE GENOMIC DNA]</scope>
    <source>
        <strain evidence="8">AWRI3578</strain>
    </source>
</reference>
<comment type="caution">
    <text evidence="7">The sequence shown here is derived from an EMBL/GenBank/DDBJ whole genome shotgun (WGS) entry which is preliminary data.</text>
</comment>
<dbReference type="GO" id="GO:0160147">
    <property type="term" value="F:tRNA pseudouridine(38-40) synthase activity"/>
    <property type="evidence" value="ECO:0007669"/>
    <property type="project" value="UniProtKB-EC"/>
</dbReference>
<keyword evidence="2 4" id="KW-0819">tRNA processing</keyword>
<dbReference type="PANTHER" id="PTHR11142:SF5">
    <property type="entry name" value="TRNA PSEUDOURIDINE(38_39) SYNTHASE"/>
    <property type="match status" value="1"/>
</dbReference>
<dbReference type="GO" id="GO:0003723">
    <property type="term" value="F:RNA binding"/>
    <property type="evidence" value="ECO:0007669"/>
    <property type="project" value="InterPro"/>
</dbReference>
<dbReference type="NCBIfam" id="TIGR00071">
    <property type="entry name" value="hisT_truA"/>
    <property type="match status" value="1"/>
</dbReference>
<dbReference type="GO" id="GO:0005737">
    <property type="term" value="C:cytoplasm"/>
    <property type="evidence" value="ECO:0007669"/>
    <property type="project" value="TreeGrafter"/>
</dbReference>
<feature type="domain" description="Pseudouridine synthase I TruA alpha/beta" evidence="6">
    <location>
        <begin position="205"/>
        <end position="312"/>
    </location>
</feature>
<dbReference type="SUPFAM" id="SSF55120">
    <property type="entry name" value="Pseudouridine synthase"/>
    <property type="match status" value="1"/>
</dbReference>
<dbReference type="EMBL" id="LPNL01000008">
    <property type="protein sequence ID" value="OEJ82199.1"/>
    <property type="molecule type" value="Genomic_DNA"/>
</dbReference>
<evidence type="ECO:0000256" key="1">
    <source>
        <dbReference type="ARBA" id="ARBA00009375"/>
    </source>
</evidence>
<dbReference type="EC" id="5.4.99.12" evidence="4"/>
<evidence type="ECO:0000313" key="7">
    <source>
        <dbReference type="EMBL" id="OEJ82199.1"/>
    </source>
</evidence>
<dbReference type="InterPro" id="IPR020095">
    <property type="entry name" value="PsdUridine_synth_TruA_C"/>
</dbReference>
<accession>A0A1E5R5M5</accession>
<dbReference type="InterPro" id="IPR020094">
    <property type="entry name" value="TruA/RsuA/RluB/E/F_N"/>
</dbReference>
<dbReference type="AlphaFoldDB" id="A0A1E5R5M5"/>
<feature type="compositionally biased region" description="Basic residues" evidence="5">
    <location>
        <begin position="423"/>
        <end position="433"/>
    </location>
</feature>
<dbReference type="PANTHER" id="PTHR11142">
    <property type="entry name" value="PSEUDOURIDYLATE SYNTHASE"/>
    <property type="match status" value="1"/>
</dbReference>
<dbReference type="Pfam" id="PF01416">
    <property type="entry name" value="PseudoU_synth_1"/>
    <property type="match status" value="1"/>
</dbReference>
<evidence type="ECO:0000256" key="2">
    <source>
        <dbReference type="ARBA" id="ARBA00022694"/>
    </source>
</evidence>
<organism evidence="7 8">
    <name type="scientific">Hanseniaspora opuntiae</name>
    <dbReference type="NCBI Taxonomy" id="211096"/>
    <lineage>
        <taxon>Eukaryota</taxon>
        <taxon>Fungi</taxon>
        <taxon>Dikarya</taxon>
        <taxon>Ascomycota</taxon>
        <taxon>Saccharomycotina</taxon>
        <taxon>Saccharomycetes</taxon>
        <taxon>Saccharomycodales</taxon>
        <taxon>Saccharomycodaceae</taxon>
        <taxon>Hanseniaspora</taxon>
    </lineage>
</organism>
<evidence type="ECO:0000256" key="3">
    <source>
        <dbReference type="ARBA" id="ARBA00023235"/>
    </source>
</evidence>
<dbReference type="InterPro" id="IPR001406">
    <property type="entry name" value="PsdUridine_synth_TruA"/>
</dbReference>
<dbReference type="GO" id="GO:1990481">
    <property type="term" value="P:mRNA pseudouridine synthesis"/>
    <property type="evidence" value="ECO:0007669"/>
    <property type="project" value="TreeGrafter"/>
</dbReference>
<keyword evidence="8" id="KW-1185">Reference proteome</keyword>